<sequence length="57" mass="6638">MSDQSTDVGDRVGTLIDRFLRQHVRVFTRFGLTEHFDPARDLVANPVGKRPRSRFCY</sequence>
<evidence type="ECO:0000313" key="2">
    <source>
        <dbReference type="Proteomes" id="UP000239203"/>
    </source>
</evidence>
<dbReference type="AlphaFoldDB" id="A0A2S6GDL8"/>
<name>A0A2S6GDL8_9PSEU</name>
<evidence type="ECO:0000313" key="1">
    <source>
        <dbReference type="EMBL" id="PPK63315.1"/>
    </source>
</evidence>
<comment type="caution">
    <text evidence="1">The sequence shown here is derived from an EMBL/GenBank/DDBJ whole genome shotgun (WGS) entry which is preliminary data.</text>
</comment>
<organism evidence="1 2">
    <name type="scientific">Actinokineospora auranticolor</name>
    <dbReference type="NCBI Taxonomy" id="155976"/>
    <lineage>
        <taxon>Bacteria</taxon>
        <taxon>Bacillati</taxon>
        <taxon>Actinomycetota</taxon>
        <taxon>Actinomycetes</taxon>
        <taxon>Pseudonocardiales</taxon>
        <taxon>Pseudonocardiaceae</taxon>
        <taxon>Actinokineospora</taxon>
    </lineage>
</organism>
<protein>
    <submittedName>
        <fullName evidence="1">Uncharacterized protein</fullName>
    </submittedName>
</protein>
<accession>A0A2S6GDL8</accession>
<reference evidence="1 2" key="1">
    <citation type="submission" date="2018-02" db="EMBL/GenBank/DDBJ databases">
        <title>Genomic Encyclopedia of Archaeal and Bacterial Type Strains, Phase II (KMG-II): from individual species to whole genera.</title>
        <authorList>
            <person name="Goeker M."/>
        </authorList>
    </citation>
    <scope>NUCLEOTIDE SEQUENCE [LARGE SCALE GENOMIC DNA]</scope>
    <source>
        <strain evidence="1 2">YU 961-1</strain>
    </source>
</reference>
<dbReference type="Proteomes" id="UP000239203">
    <property type="component" value="Unassembled WGS sequence"/>
</dbReference>
<keyword evidence="2" id="KW-1185">Reference proteome</keyword>
<gene>
    <name evidence="1" type="ORF">CLV40_12928</name>
</gene>
<proteinExistence type="predicted"/>
<dbReference type="EMBL" id="PTIX01000029">
    <property type="protein sequence ID" value="PPK63315.1"/>
    <property type="molecule type" value="Genomic_DNA"/>
</dbReference>
<dbReference type="RefSeq" id="WP_181043878.1">
    <property type="nucleotide sequence ID" value="NZ_CP154825.1"/>
</dbReference>